<comment type="caution">
    <text evidence="2">The sequence shown here is derived from an EMBL/GenBank/DDBJ whole genome shotgun (WGS) entry which is preliminary data.</text>
</comment>
<dbReference type="Proteomes" id="UP000785679">
    <property type="component" value="Unassembled WGS sequence"/>
</dbReference>
<dbReference type="AlphaFoldDB" id="A0A8J8P0G1"/>
<organism evidence="2 3">
    <name type="scientific">Halteria grandinella</name>
    <dbReference type="NCBI Taxonomy" id="5974"/>
    <lineage>
        <taxon>Eukaryota</taxon>
        <taxon>Sar</taxon>
        <taxon>Alveolata</taxon>
        <taxon>Ciliophora</taxon>
        <taxon>Intramacronucleata</taxon>
        <taxon>Spirotrichea</taxon>
        <taxon>Stichotrichia</taxon>
        <taxon>Sporadotrichida</taxon>
        <taxon>Halteriidae</taxon>
        <taxon>Halteria</taxon>
    </lineage>
</organism>
<dbReference type="EMBL" id="RRYP01003527">
    <property type="protein sequence ID" value="TNV83730.1"/>
    <property type="molecule type" value="Genomic_DNA"/>
</dbReference>
<accession>A0A8J8P0G1</accession>
<feature type="region of interest" description="Disordered" evidence="1">
    <location>
        <begin position="69"/>
        <end position="92"/>
    </location>
</feature>
<keyword evidence="3" id="KW-1185">Reference proteome</keyword>
<sequence>MNSFNVLTLSIILYLNEFQLSPSNHNIEVSQRYLWVQRINPILNLSSLSQIWLSDPIKSLIHSAQIQSYESHRPRTPRNSGSSHSGQGNKKVGPIFPRVHSKYISFLIIEHAFLYKGAVSFLGQASRQTRKMLIEQYKLFKRIMKQGDKIEIFSIYHFQKKGCCPLNIDFAIMLKNQMRVKNSQQMLINFKEGCTFIQFVSTLNRIYRSFIPFSRLRFRSAQ</sequence>
<evidence type="ECO:0000256" key="1">
    <source>
        <dbReference type="SAM" id="MobiDB-lite"/>
    </source>
</evidence>
<evidence type="ECO:0000313" key="2">
    <source>
        <dbReference type="EMBL" id="TNV83730.1"/>
    </source>
</evidence>
<protein>
    <submittedName>
        <fullName evidence="2">Uncharacterized protein</fullName>
    </submittedName>
</protein>
<proteinExistence type="predicted"/>
<name>A0A8J8P0G1_HALGN</name>
<evidence type="ECO:0000313" key="3">
    <source>
        <dbReference type="Proteomes" id="UP000785679"/>
    </source>
</evidence>
<feature type="compositionally biased region" description="Polar residues" evidence="1">
    <location>
        <begin position="77"/>
        <end position="88"/>
    </location>
</feature>
<reference evidence="2" key="1">
    <citation type="submission" date="2019-06" db="EMBL/GenBank/DDBJ databases">
        <authorList>
            <person name="Zheng W."/>
        </authorList>
    </citation>
    <scope>NUCLEOTIDE SEQUENCE</scope>
    <source>
        <strain evidence="2">QDHG01</strain>
    </source>
</reference>
<gene>
    <name evidence="2" type="ORF">FGO68_gene4113</name>
</gene>